<dbReference type="EMBL" id="GDJX01000926">
    <property type="protein sequence ID" value="JAT67010.1"/>
    <property type="molecule type" value="Transcribed_RNA"/>
</dbReference>
<organism evidence="2">
    <name type="scientific">Anthurium amnicola</name>
    <dbReference type="NCBI Taxonomy" id="1678845"/>
    <lineage>
        <taxon>Eukaryota</taxon>
        <taxon>Viridiplantae</taxon>
        <taxon>Streptophyta</taxon>
        <taxon>Embryophyta</taxon>
        <taxon>Tracheophyta</taxon>
        <taxon>Spermatophyta</taxon>
        <taxon>Magnoliopsida</taxon>
        <taxon>Liliopsida</taxon>
        <taxon>Araceae</taxon>
        <taxon>Pothoideae</taxon>
        <taxon>Potheae</taxon>
        <taxon>Anthurium</taxon>
    </lineage>
</organism>
<feature type="compositionally biased region" description="Low complexity" evidence="1">
    <location>
        <begin position="95"/>
        <end position="105"/>
    </location>
</feature>
<proteinExistence type="predicted"/>
<evidence type="ECO:0000313" key="2">
    <source>
        <dbReference type="EMBL" id="JAT67010.1"/>
    </source>
</evidence>
<feature type="non-terminal residue" evidence="2">
    <location>
        <position position="134"/>
    </location>
</feature>
<accession>A0A1D1ZJ55</accession>
<dbReference type="AlphaFoldDB" id="A0A1D1ZJ55"/>
<evidence type="ECO:0000256" key="1">
    <source>
        <dbReference type="SAM" id="MobiDB-lite"/>
    </source>
</evidence>
<sequence length="134" mass="14317">MQTPLDVLGPTPCWILSTADHQQIYSAGHQKICSALRGVGCRPLLRRCRLHYEASSAPPPLPSRAPSQQQPDRASQIPTGKDPSLDLPSPPPLAASPAPATAHSAAHTRCRAQHRPCPVASDSTAPLEVKEKLQ</sequence>
<feature type="region of interest" description="Disordered" evidence="1">
    <location>
        <begin position="53"/>
        <end position="134"/>
    </location>
</feature>
<protein>
    <submittedName>
        <fullName evidence="2">Uncharacterized protein</fullName>
    </submittedName>
</protein>
<name>A0A1D1ZJ55_9ARAE</name>
<reference evidence="2" key="1">
    <citation type="submission" date="2015-07" db="EMBL/GenBank/DDBJ databases">
        <title>Transcriptome Assembly of Anthurium amnicola.</title>
        <authorList>
            <person name="Suzuki J."/>
        </authorList>
    </citation>
    <scope>NUCLEOTIDE SEQUENCE</scope>
</reference>
<gene>
    <name evidence="2" type="ORF">g.115922</name>
</gene>